<protein>
    <recommendedName>
        <fullName evidence="3">Reverse transcriptase</fullName>
    </recommendedName>
</protein>
<dbReference type="PANTHER" id="PTHR33395">
    <property type="entry name" value="TRANSCRIPTASE, PUTATIVE-RELATED-RELATED"/>
    <property type="match status" value="1"/>
</dbReference>
<dbReference type="Gene3D" id="3.40.1110.10">
    <property type="entry name" value="Calcium-transporting ATPase, cytoplasmic domain N"/>
    <property type="match status" value="1"/>
</dbReference>
<proteinExistence type="predicted"/>
<accession>A0ABN9MDE7</accession>
<keyword evidence="2" id="KW-1185">Reference proteome</keyword>
<name>A0ABN9MDE7_9NEOB</name>
<dbReference type="EMBL" id="CAUEEQ010062323">
    <property type="protein sequence ID" value="CAJ0964683.1"/>
    <property type="molecule type" value="Genomic_DNA"/>
</dbReference>
<dbReference type="SUPFAM" id="SSF81660">
    <property type="entry name" value="Metal cation-transporting ATPase, ATP-binding domain N"/>
    <property type="match status" value="1"/>
</dbReference>
<dbReference type="InterPro" id="IPR023299">
    <property type="entry name" value="ATPase_P-typ_cyto_dom_N"/>
</dbReference>
<reference evidence="1" key="1">
    <citation type="submission" date="2023-07" db="EMBL/GenBank/DDBJ databases">
        <authorList>
            <person name="Stuckert A."/>
        </authorList>
    </citation>
    <scope>NUCLEOTIDE SEQUENCE</scope>
</reference>
<evidence type="ECO:0008006" key="3">
    <source>
        <dbReference type="Google" id="ProtNLM"/>
    </source>
</evidence>
<organism evidence="1 2">
    <name type="scientific">Ranitomeya imitator</name>
    <name type="common">mimic poison frog</name>
    <dbReference type="NCBI Taxonomy" id="111125"/>
    <lineage>
        <taxon>Eukaryota</taxon>
        <taxon>Metazoa</taxon>
        <taxon>Chordata</taxon>
        <taxon>Craniata</taxon>
        <taxon>Vertebrata</taxon>
        <taxon>Euteleostomi</taxon>
        <taxon>Amphibia</taxon>
        <taxon>Batrachia</taxon>
        <taxon>Anura</taxon>
        <taxon>Neobatrachia</taxon>
        <taxon>Hyloidea</taxon>
        <taxon>Dendrobatidae</taxon>
        <taxon>Dendrobatinae</taxon>
        <taxon>Ranitomeya</taxon>
    </lineage>
</organism>
<dbReference type="Proteomes" id="UP001176940">
    <property type="component" value="Unassembled WGS sequence"/>
</dbReference>
<dbReference type="PANTHER" id="PTHR33395:SF22">
    <property type="entry name" value="REVERSE TRANSCRIPTASE DOMAIN-CONTAINING PROTEIN"/>
    <property type="match status" value="1"/>
</dbReference>
<evidence type="ECO:0000313" key="2">
    <source>
        <dbReference type="Proteomes" id="UP001176940"/>
    </source>
</evidence>
<sequence>MENILVKQIDEAATQGEVIIMGDFNYPEIDWGTETCSSSKGSVPQDWRIANVVPIFKKGTKTELGNYRPVSLTSTVGKILEGILRDAILEYLKRNNLMTQYQHGFTRDRSCQTNLISFYEERMSVITQIIGESNMTMFMKGAPEMVVCFCKPETVPDNFSEKLDDCTVQGFRVIGLACRSLQKEDLPKSFNTDRSSKLEYSGARPEQGAQLNCSGELEEPAVDNCSVEAEDMEVEHCNVEAEDRAVKHCSVEAEHSAVQHFSVEPEEPALENCSVDDEDPEWRMSVLKLKNQQWRISVLRMKKLQWRISVLRLKNLHW</sequence>
<comment type="caution">
    <text evidence="1">The sequence shown here is derived from an EMBL/GenBank/DDBJ whole genome shotgun (WGS) entry which is preliminary data.</text>
</comment>
<gene>
    <name evidence="1" type="ORF">RIMI_LOCUS19480975</name>
</gene>
<evidence type="ECO:0000313" key="1">
    <source>
        <dbReference type="EMBL" id="CAJ0964683.1"/>
    </source>
</evidence>